<protein>
    <submittedName>
        <fullName evidence="1">Uncharacterized protein</fullName>
    </submittedName>
</protein>
<keyword evidence="4" id="KW-1185">Reference proteome</keyword>
<organism evidence="1 3">
    <name type="scientific">Paracoccus sediminis</name>
    <dbReference type="NCBI Taxonomy" id="1214787"/>
    <lineage>
        <taxon>Bacteria</taxon>
        <taxon>Pseudomonadati</taxon>
        <taxon>Pseudomonadota</taxon>
        <taxon>Alphaproteobacteria</taxon>
        <taxon>Rhodobacterales</taxon>
        <taxon>Paracoccaceae</taxon>
        <taxon>Paracoccus</taxon>
    </lineage>
</organism>
<evidence type="ECO:0000313" key="1">
    <source>
        <dbReference type="EMBL" id="SNR54467.1"/>
    </source>
</evidence>
<dbReference type="EMBL" id="FZNM01000008">
    <property type="protein sequence ID" value="SNR54467.1"/>
    <property type="molecule type" value="Genomic_DNA"/>
</dbReference>
<dbReference type="EMBL" id="SIRL01000009">
    <property type="protein sequence ID" value="TBN48999.1"/>
    <property type="molecule type" value="Genomic_DNA"/>
</dbReference>
<reference evidence="1" key="2">
    <citation type="submission" date="2017-06" db="EMBL/GenBank/DDBJ databases">
        <authorList>
            <person name="Kim H.J."/>
            <person name="Triplett B.A."/>
        </authorList>
    </citation>
    <scope>NUCLEOTIDE SEQUENCE [LARGE SCALE GENOMIC DNA]</scope>
    <source>
        <strain evidence="1">DSM 26170</strain>
    </source>
</reference>
<dbReference type="Proteomes" id="UP000198409">
    <property type="component" value="Unassembled WGS sequence"/>
</dbReference>
<accession>A0A238X6B0</accession>
<dbReference type="OrthoDB" id="7778470at2"/>
<dbReference type="AlphaFoldDB" id="A0A238X6B0"/>
<dbReference type="RefSeq" id="WP_089388456.1">
    <property type="nucleotide sequence ID" value="NZ_FZNM01000008.1"/>
</dbReference>
<reference evidence="2 4" key="3">
    <citation type="submission" date="2019-02" db="EMBL/GenBank/DDBJ databases">
        <authorList>
            <person name="Zhang G."/>
        </authorList>
    </citation>
    <scope>NUCLEOTIDE SEQUENCE [LARGE SCALE GENOMIC DNA]</scope>
    <source>
        <strain evidence="2 4">CMB17</strain>
    </source>
</reference>
<reference evidence="3" key="1">
    <citation type="submission" date="2017-06" db="EMBL/GenBank/DDBJ databases">
        <authorList>
            <person name="Varghese N."/>
            <person name="Submissions S."/>
        </authorList>
    </citation>
    <scope>NUCLEOTIDE SEQUENCE [LARGE SCALE GENOMIC DNA]</scope>
    <source>
        <strain evidence="3">DSM 26170</strain>
    </source>
</reference>
<proteinExistence type="predicted"/>
<dbReference type="Proteomes" id="UP000292859">
    <property type="component" value="Unassembled WGS sequence"/>
</dbReference>
<name>A0A238X6B0_9RHOB</name>
<evidence type="ECO:0000313" key="4">
    <source>
        <dbReference type="Proteomes" id="UP000292859"/>
    </source>
</evidence>
<sequence length="123" mass="13904">MVKDSDKLAQLERIARIKAERELKRFAAFSLHMAQARNHAGAMRTALDQSYRSAAPLSVPEARIANAQAGRSARELRQAEAEVARMLPRFDAARRDAAREFGRAEVLLNLSAARREEERTPRY</sequence>
<gene>
    <name evidence="2" type="ORF">EYF88_12880</name>
    <name evidence="1" type="ORF">SAMN06265378_10867</name>
</gene>
<evidence type="ECO:0000313" key="2">
    <source>
        <dbReference type="EMBL" id="TBN48999.1"/>
    </source>
</evidence>
<evidence type="ECO:0000313" key="3">
    <source>
        <dbReference type="Proteomes" id="UP000198409"/>
    </source>
</evidence>